<dbReference type="GO" id="GO:0015074">
    <property type="term" value="P:DNA integration"/>
    <property type="evidence" value="ECO:0007669"/>
    <property type="project" value="InterPro"/>
</dbReference>
<dbReference type="Pfam" id="PF00665">
    <property type="entry name" value="rve"/>
    <property type="match status" value="1"/>
</dbReference>
<dbReference type="InterPro" id="IPR051917">
    <property type="entry name" value="Transposase-Integrase"/>
</dbReference>
<dbReference type="AlphaFoldDB" id="G4AAF8"/>
<feature type="domain" description="Integrase catalytic" evidence="3">
    <location>
        <begin position="78"/>
        <end position="237"/>
    </location>
</feature>
<dbReference type="SUPFAM" id="SSF53098">
    <property type="entry name" value="Ribonuclease H-like"/>
    <property type="match status" value="1"/>
</dbReference>
<dbReference type="GO" id="GO:0004803">
    <property type="term" value="F:transposase activity"/>
    <property type="evidence" value="ECO:0007669"/>
    <property type="project" value="InterPro"/>
</dbReference>
<organism evidence="4 5">
    <name type="scientific">Aggregatibacter actinomycetemcomitans serotype e str. SC1083</name>
    <dbReference type="NCBI Taxonomy" id="907488"/>
    <lineage>
        <taxon>Bacteria</taxon>
        <taxon>Pseudomonadati</taxon>
        <taxon>Pseudomonadota</taxon>
        <taxon>Gammaproteobacteria</taxon>
        <taxon>Pasteurellales</taxon>
        <taxon>Pasteurellaceae</taxon>
        <taxon>Aggregatibacter</taxon>
    </lineage>
</organism>
<dbReference type="PANTHER" id="PTHR10948:SF23">
    <property type="entry name" value="TRANSPOSASE INSI FOR INSERTION SEQUENCE ELEMENT IS30A-RELATED"/>
    <property type="match status" value="1"/>
</dbReference>
<dbReference type="GO" id="GO:0003677">
    <property type="term" value="F:DNA binding"/>
    <property type="evidence" value="ECO:0007669"/>
    <property type="project" value="InterPro"/>
</dbReference>
<evidence type="ECO:0000313" key="4">
    <source>
        <dbReference type="EMBL" id="EGY32815.1"/>
    </source>
</evidence>
<gene>
    <name evidence="4" type="ORF">SC1083_1831</name>
</gene>
<accession>G4AAF8</accession>
<dbReference type="PROSITE" id="PS01043">
    <property type="entry name" value="TRANSPOSASE_IS30"/>
    <property type="match status" value="1"/>
</dbReference>
<dbReference type="PANTHER" id="PTHR10948">
    <property type="entry name" value="TRANSPOSASE"/>
    <property type="match status" value="1"/>
</dbReference>
<comment type="caution">
    <text evidence="4">The sequence shown here is derived from an EMBL/GenBank/DDBJ whole genome shotgun (WGS) entry which is preliminary data.</text>
</comment>
<dbReference type="InterPro" id="IPR036397">
    <property type="entry name" value="RNaseH_sf"/>
</dbReference>
<name>G4AAF8_AGGAC</name>
<reference evidence="4 5" key="1">
    <citation type="submission" date="2010-10" db="EMBL/GenBank/DDBJ databases">
        <authorList>
            <person name="Chen C."/>
            <person name="Kittichotirat W."/>
            <person name="Asikainen S."/>
            <person name="Bumgarner R."/>
        </authorList>
    </citation>
    <scope>NUCLEOTIDE SEQUENCE [LARGE SCALE GENOMIC DNA]</scope>
    <source>
        <strain evidence="4 5">SC1083</strain>
    </source>
</reference>
<dbReference type="EMBL" id="AEJM01000037">
    <property type="protein sequence ID" value="EGY32815.1"/>
    <property type="molecule type" value="Genomic_DNA"/>
</dbReference>
<evidence type="ECO:0000259" key="3">
    <source>
        <dbReference type="PROSITE" id="PS50994"/>
    </source>
</evidence>
<dbReference type="GO" id="GO:0006313">
    <property type="term" value="P:DNA transposition"/>
    <property type="evidence" value="ECO:0007669"/>
    <property type="project" value="InterPro"/>
</dbReference>
<dbReference type="InterPro" id="IPR001584">
    <property type="entry name" value="Integrase_cat-core"/>
</dbReference>
<dbReference type="Gene3D" id="3.30.420.10">
    <property type="entry name" value="Ribonuclease H-like superfamily/Ribonuclease H"/>
    <property type="match status" value="1"/>
</dbReference>
<sequence length="241" mass="28319">MQDKFLYEQWSPEQISRRLKYEKSPLSISYATIYRGIKEGLFDVGERKATRHLRRKGKTRHMVNHEEKRGKIVISNPLERRPKSAKNRSRFGHWEADMVLGKVRKACLVTLTDRKSRFLLAKKVPAKQSELVKDAMIALLKSHKLRSITPDRGKEFAKHRKVTKALGVEFYFPEPHQPWQRGTNENTNGLLREYFPKQADIGQWDDNYIRLVVDKLNLRPRKCLGRETAFECYFGKSLHLV</sequence>
<proteinExistence type="inferred from homology"/>
<evidence type="ECO:0000313" key="5">
    <source>
        <dbReference type="Proteomes" id="UP000005508"/>
    </source>
</evidence>
<dbReference type="PATRIC" id="fig|907488.3.peg.1803"/>
<dbReference type="InterPro" id="IPR012337">
    <property type="entry name" value="RNaseH-like_sf"/>
</dbReference>
<dbReference type="PROSITE" id="PS50994">
    <property type="entry name" value="INTEGRASE"/>
    <property type="match status" value="1"/>
</dbReference>
<dbReference type="NCBIfam" id="NF033563">
    <property type="entry name" value="transpos_IS30"/>
    <property type="match status" value="1"/>
</dbReference>
<dbReference type="SMR" id="G4AAF8"/>
<comment type="function">
    <text evidence="1">Required for the transposition of the insertion element.</text>
</comment>
<dbReference type="InterPro" id="IPR053392">
    <property type="entry name" value="Transposase_IS30-like"/>
</dbReference>
<dbReference type="InterPro" id="IPR001598">
    <property type="entry name" value="Transposase_IS30_CS"/>
</dbReference>
<evidence type="ECO:0000256" key="2">
    <source>
        <dbReference type="ARBA" id="ARBA00006363"/>
    </source>
</evidence>
<evidence type="ECO:0000256" key="1">
    <source>
        <dbReference type="ARBA" id="ARBA00002190"/>
    </source>
</evidence>
<protein>
    <submittedName>
        <fullName evidence="4">Transposase</fullName>
    </submittedName>
</protein>
<dbReference type="GO" id="GO:0005829">
    <property type="term" value="C:cytosol"/>
    <property type="evidence" value="ECO:0007669"/>
    <property type="project" value="TreeGrafter"/>
</dbReference>
<comment type="similarity">
    <text evidence="2">Belongs to the transposase IS30 family.</text>
</comment>
<dbReference type="Proteomes" id="UP000005508">
    <property type="component" value="Unassembled WGS sequence"/>
</dbReference>